<dbReference type="Proteomes" id="UP001060085">
    <property type="component" value="Linkage Group LG01"/>
</dbReference>
<comment type="caution">
    <text evidence="1">The sequence shown here is derived from an EMBL/GenBank/DDBJ whole genome shotgun (WGS) entry which is preliminary data.</text>
</comment>
<keyword evidence="2" id="KW-1185">Reference proteome</keyword>
<reference evidence="2" key="1">
    <citation type="journal article" date="2023" name="Nat. Plants">
        <title>Single-cell RNA sequencing provides a high-resolution roadmap for understanding the multicellular compartmentation of specialized metabolism.</title>
        <authorList>
            <person name="Sun S."/>
            <person name="Shen X."/>
            <person name="Li Y."/>
            <person name="Li Y."/>
            <person name="Wang S."/>
            <person name="Li R."/>
            <person name="Zhang H."/>
            <person name="Shen G."/>
            <person name="Guo B."/>
            <person name="Wei J."/>
            <person name="Xu J."/>
            <person name="St-Pierre B."/>
            <person name="Chen S."/>
            <person name="Sun C."/>
        </authorList>
    </citation>
    <scope>NUCLEOTIDE SEQUENCE [LARGE SCALE GENOMIC DNA]</scope>
</reference>
<organism evidence="1 2">
    <name type="scientific">Catharanthus roseus</name>
    <name type="common">Madagascar periwinkle</name>
    <name type="synonym">Vinca rosea</name>
    <dbReference type="NCBI Taxonomy" id="4058"/>
    <lineage>
        <taxon>Eukaryota</taxon>
        <taxon>Viridiplantae</taxon>
        <taxon>Streptophyta</taxon>
        <taxon>Embryophyta</taxon>
        <taxon>Tracheophyta</taxon>
        <taxon>Spermatophyta</taxon>
        <taxon>Magnoliopsida</taxon>
        <taxon>eudicotyledons</taxon>
        <taxon>Gunneridae</taxon>
        <taxon>Pentapetalae</taxon>
        <taxon>asterids</taxon>
        <taxon>lamiids</taxon>
        <taxon>Gentianales</taxon>
        <taxon>Apocynaceae</taxon>
        <taxon>Rauvolfioideae</taxon>
        <taxon>Vinceae</taxon>
        <taxon>Catharanthinae</taxon>
        <taxon>Catharanthus</taxon>
    </lineage>
</organism>
<evidence type="ECO:0000313" key="2">
    <source>
        <dbReference type="Proteomes" id="UP001060085"/>
    </source>
</evidence>
<sequence>MESDHHRNPTSNAIGFFLLPSELIQYIILQLALPDIVRLKSVNKAVASIISDQHFVRYYNFRSSSTTNWLFIYKKRWRRDAILHGYTNCYSDRWFKIFIADILKPVVPPGEDLYLLAASEMMNENGPILFEYDSRTEQWRSTQVIEEGRVERTISTIFLSAFNGRSGSIIIAKDPHCDTPPVILRPRFVSPEEDVDGRLAVGFSATDRLHVYGDGNMMIVKSNGVEGENNNRRVRMLEGIELWGLSSTSNGRFWEFISRVPGYLVEKIKKPYGAMMGCLEQRHDDGVVRVILMSNLEGSWDIIWIRYDMRSKIWTWLPIPDCKMKGANMAGIAFSSCLTLI</sequence>
<gene>
    <name evidence="1" type="ORF">M9H77_01908</name>
</gene>
<dbReference type="EMBL" id="CM044701">
    <property type="protein sequence ID" value="KAI5680681.1"/>
    <property type="molecule type" value="Genomic_DNA"/>
</dbReference>
<accession>A0ACC0C7B9</accession>
<evidence type="ECO:0000313" key="1">
    <source>
        <dbReference type="EMBL" id="KAI5680681.1"/>
    </source>
</evidence>
<protein>
    <submittedName>
        <fullName evidence="1">Uncharacterized protein</fullName>
    </submittedName>
</protein>
<proteinExistence type="predicted"/>
<name>A0ACC0C7B9_CATRO</name>